<dbReference type="RefSeq" id="WP_376836931.1">
    <property type="nucleotide sequence ID" value="NZ_JBHLSW010000015.1"/>
</dbReference>
<organism evidence="4 5">
    <name type="scientific">Brevundimonas balnearis</name>
    <dbReference type="NCBI Taxonomy" id="1572858"/>
    <lineage>
        <taxon>Bacteria</taxon>
        <taxon>Pseudomonadati</taxon>
        <taxon>Pseudomonadota</taxon>
        <taxon>Alphaproteobacteria</taxon>
        <taxon>Caulobacterales</taxon>
        <taxon>Caulobacteraceae</taxon>
        <taxon>Brevundimonas</taxon>
    </lineage>
</organism>
<evidence type="ECO:0000256" key="3">
    <source>
        <dbReference type="SAM" id="Phobius"/>
    </source>
</evidence>
<proteinExistence type="inferred from homology"/>
<feature type="compositionally biased region" description="Basic and acidic residues" evidence="2">
    <location>
        <begin position="1"/>
        <end position="12"/>
    </location>
</feature>
<dbReference type="InterPro" id="IPR016989">
    <property type="entry name" value="Atp1_alphaprobac"/>
</dbReference>
<keyword evidence="3" id="KW-1133">Transmembrane helix</keyword>
<keyword evidence="1" id="KW-0375">Hydrogen ion transport</keyword>
<keyword evidence="1" id="KW-0813">Transport</keyword>
<dbReference type="PIRSF" id="PIRSF032126">
    <property type="entry name" value="F0F1_ATP_synthase_subunit_I"/>
    <property type="match status" value="1"/>
</dbReference>
<evidence type="ECO:0000256" key="1">
    <source>
        <dbReference type="PIRNR" id="PIRNR032126"/>
    </source>
</evidence>
<dbReference type="Proteomes" id="UP001589906">
    <property type="component" value="Unassembled WGS sequence"/>
</dbReference>
<dbReference type="InterPro" id="IPR032820">
    <property type="entry name" value="ATPase_put"/>
</dbReference>
<dbReference type="EMBL" id="JBHLSW010000015">
    <property type="protein sequence ID" value="MFC0634852.1"/>
    <property type="molecule type" value="Genomic_DNA"/>
</dbReference>
<comment type="caution">
    <text evidence="4">The sequence shown here is derived from an EMBL/GenBank/DDBJ whole genome shotgun (WGS) entry which is preliminary data.</text>
</comment>
<keyword evidence="5" id="KW-1185">Reference proteome</keyword>
<sequence>MSQEPESREEAIARLNRSASELEARNRPKSSQTLAASAVVSEAYKIIAELIGGVAVGLAIGFVIDRFLPTDPWGLIGGVLLGFAVSIWMARRTANRLMEKAKAEGIEAKSIPFDDEDDDWERKA</sequence>
<dbReference type="Pfam" id="PF09527">
    <property type="entry name" value="ATPase_gene1"/>
    <property type="match status" value="1"/>
</dbReference>
<feature type="region of interest" description="Disordered" evidence="2">
    <location>
        <begin position="1"/>
        <end position="31"/>
    </location>
</feature>
<keyword evidence="1 3" id="KW-0472">Membrane</keyword>
<keyword evidence="3" id="KW-0812">Transmembrane</keyword>
<evidence type="ECO:0000256" key="2">
    <source>
        <dbReference type="SAM" id="MobiDB-lite"/>
    </source>
</evidence>
<protein>
    <recommendedName>
        <fullName evidence="1">ATP synthase protein I</fullName>
    </recommendedName>
</protein>
<evidence type="ECO:0000313" key="4">
    <source>
        <dbReference type="EMBL" id="MFC0634852.1"/>
    </source>
</evidence>
<feature type="transmembrane region" description="Helical" evidence="3">
    <location>
        <begin position="46"/>
        <end position="67"/>
    </location>
</feature>
<reference evidence="4 5" key="1">
    <citation type="submission" date="2024-09" db="EMBL/GenBank/DDBJ databases">
        <authorList>
            <person name="Sun Q."/>
            <person name="Mori K."/>
        </authorList>
    </citation>
    <scope>NUCLEOTIDE SEQUENCE [LARGE SCALE GENOMIC DNA]</scope>
    <source>
        <strain evidence="4 5">NCAIM B.02621</strain>
    </source>
</reference>
<accession>A0ABV6R761</accession>
<name>A0ABV6R761_9CAUL</name>
<comment type="function">
    <text evidence="1">A possible function for this protein is to guide the assembly of the membrane sector of the ATPase enzyme complex.</text>
</comment>
<evidence type="ECO:0000313" key="5">
    <source>
        <dbReference type="Proteomes" id="UP001589906"/>
    </source>
</evidence>
<gene>
    <name evidence="4" type="ORF">ACFFGE_13305</name>
</gene>
<keyword evidence="1" id="KW-0406">Ion transport</keyword>
<comment type="similarity">
    <text evidence="1">Belongs to the bacterial AtpI family.</text>
</comment>
<feature type="transmembrane region" description="Helical" evidence="3">
    <location>
        <begin position="73"/>
        <end position="90"/>
    </location>
</feature>